<evidence type="ECO:0000256" key="15">
    <source>
        <dbReference type="SAM" id="Phobius"/>
    </source>
</evidence>
<dbReference type="InterPro" id="IPR019594">
    <property type="entry name" value="Glu/Gly-bd"/>
</dbReference>
<dbReference type="Gene3D" id="3.40.50.2300">
    <property type="match status" value="2"/>
</dbReference>
<dbReference type="InterPro" id="IPR028082">
    <property type="entry name" value="Peripla_BP_I"/>
</dbReference>
<protein>
    <recommendedName>
        <fullName evidence="21">Glutamate receptor ionotropic, kainate 2-like</fullName>
    </recommendedName>
</protein>
<feature type="domain" description="Ionotropic glutamate receptor C-terminal" evidence="17">
    <location>
        <begin position="411"/>
        <end position="784"/>
    </location>
</feature>
<keyword evidence="7" id="KW-0406">Ion transport</keyword>
<evidence type="ECO:0000256" key="5">
    <source>
        <dbReference type="ARBA" id="ARBA00022989"/>
    </source>
</evidence>
<feature type="chain" id="PRO_5045397583" description="Glutamate receptor ionotropic, kainate 2-like" evidence="16">
    <location>
        <begin position="27"/>
        <end position="872"/>
    </location>
</feature>
<keyword evidence="6" id="KW-0770">Synapse</keyword>
<keyword evidence="8 15" id="KW-0472">Membrane</keyword>
<evidence type="ECO:0000256" key="12">
    <source>
        <dbReference type="ARBA" id="ARBA00023286"/>
    </source>
</evidence>
<dbReference type="InterPro" id="IPR001828">
    <property type="entry name" value="ANF_lig-bd_rcpt"/>
</dbReference>
<dbReference type="SMART" id="SM00918">
    <property type="entry name" value="Lig_chan-Glu_bd"/>
    <property type="match status" value="1"/>
</dbReference>
<dbReference type="RefSeq" id="XP_028127762.2">
    <property type="nucleotide sequence ID" value="XM_028271961.2"/>
</dbReference>
<evidence type="ECO:0000256" key="4">
    <source>
        <dbReference type="ARBA" id="ARBA00022692"/>
    </source>
</evidence>
<dbReference type="Pfam" id="PF00060">
    <property type="entry name" value="Lig_chan"/>
    <property type="match status" value="1"/>
</dbReference>
<keyword evidence="12" id="KW-1071">Ligand-gated ion channel</keyword>
<feature type="transmembrane region" description="Helical" evidence="15">
    <location>
        <begin position="620"/>
        <end position="640"/>
    </location>
</feature>
<dbReference type="InterPro" id="IPR015683">
    <property type="entry name" value="Ionotropic_Glu_rcpt"/>
</dbReference>
<sequence>MVFVTANFKKWSVVCALLCILNFADGLTVGVLLGDYPSQEQRLLNSTISRKFNKGEISFSANVQHVSEIDSFGASETLCNVLKADLGVAAIFGPRYTPATAILESICLEFEIPYISTSWRPTSIKNSGFFLNFFPETDYYSKALAEIIQSFGWKNFVVVYENDDTLLKFKDVLKFQKYNENDKRNRIYFEKLGTGPNFTNVFEKIQKTASTNIILDCKTELIIPVLNQAQEANMLNVYNSYFLTNLDADTLDYSDLNTTANITTIRLFNDNDEFLKDSVRKKGLAELIHYRKLKTDTALFYDAMWYLHDTIKLLGRVSLFTSPIDCNSTTNQKFRKGMELSIAMKNRLPTIGLTGPLQFDDTGSRIDFNIFVMDVTHQKTIATWFEANQSLNVFSMADETVTAVTNLQHTKVKVVSRIGEPYLTLREEEDGKALEGNARFEGYSMDLISSIAKIVGFEFEIYVVEDNHYGFYNEETDTWNGLIGDVINQKAHLGIADLTITQERQEVVDFSLPFMTLGISVLYRTPDYGETRTFAVLNPFSRSVWMSIVYAYIFISLGLYIILRLSPEDWEVSHPCDELDDTMKNYWNLKNCLTVAFKGLTSQSNDILPKGQSARLAITVWWMFSLLISSMYIANLALMVNQANMEPSIESVEDLATQTKVKYGCLHGGATQNFLKTANSTIYQRMYATLEQSPSLLVNTNEEGMERVLESENGLYAFLMESTQIEYQIQRHCELRQVGGWLDNRAFGIAMPTDANYRGAINRAILKLQEDGSLNDLKLKWWVEKNENEEDETEPCQSEDPVSTEELSIENVRGLFIILGIGIGIAFAVALFEFLWNLRHIAEEQNIAYCDALSDELKFASYVWTNRRKTTS</sequence>
<evidence type="ECO:0000256" key="9">
    <source>
        <dbReference type="ARBA" id="ARBA00023170"/>
    </source>
</evidence>
<keyword evidence="11" id="KW-0628">Postsynaptic cell membrane</keyword>
<dbReference type="SMART" id="SM00079">
    <property type="entry name" value="PBPe"/>
    <property type="match status" value="1"/>
</dbReference>
<keyword evidence="10" id="KW-0325">Glycoprotein</keyword>
<evidence type="ECO:0000259" key="17">
    <source>
        <dbReference type="SMART" id="SM00079"/>
    </source>
</evidence>
<keyword evidence="4 15" id="KW-0812">Transmembrane</keyword>
<dbReference type="GeneID" id="114324194"/>
<proteinExistence type="inferred from homology"/>
<evidence type="ECO:0000313" key="20">
    <source>
        <dbReference type="Proteomes" id="UP001652700"/>
    </source>
</evidence>
<evidence type="ECO:0008006" key="21">
    <source>
        <dbReference type="Google" id="ProtNLM"/>
    </source>
</evidence>
<evidence type="ECO:0000256" key="11">
    <source>
        <dbReference type="ARBA" id="ARBA00023257"/>
    </source>
</evidence>
<keyword evidence="20" id="KW-1185">Reference proteome</keyword>
<dbReference type="SUPFAM" id="SSF53822">
    <property type="entry name" value="Periplasmic binding protein-like I"/>
    <property type="match status" value="1"/>
</dbReference>
<keyword evidence="9" id="KW-0675">Receptor</keyword>
<dbReference type="InterPro" id="IPR001320">
    <property type="entry name" value="Iontro_rcpt_C"/>
</dbReference>
<comment type="similarity">
    <text evidence="2">Belongs to the glutamate-gated ion channel (TC 1.A.10.1) family.</text>
</comment>
<dbReference type="Proteomes" id="UP001652700">
    <property type="component" value="Unplaced"/>
</dbReference>
<dbReference type="EnsemblMetazoa" id="XM_028271961.2">
    <property type="protein sequence ID" value="XP_028127762.2"/>
    <property type="gene ID" value="LOC114324194"/>
</dbReference>
<evidence type="ECO:0000256" key="1">
    <source>
        <dbReference type="ARBA" id="ARBA00004141"/>
    </source>
</evidence>
<keyword evidence="3" id="KW-0813">Transport</keyword>
<organism evidence="19 20">
    <name type="scientific">Diabrotica virgifera virgifera</name>
    <name type="common">western corn rootworm</name>
    <dbReference type="NCBI Taxonomy" id="50390"/>
    <lineage>
        <taxon>Eukaryota</taxon>
        <taxon>Metazoa</taxon>
        <taxon>Ecdysozoa</taxon>
        <taxon>Arthropoda</taxon>
        <taxon>Hexapoda</taxon>
        <taxon>Insecta</taxon>
        <taxon>Pterygota</taxon>
        <taxon>Neoptera</taxon>
        <taxon>Endopterygota</taxon>
        <taxon>Coleoptera</taxon>
        <taxon>Polyphaga</taxon>
        <taxon>Cucujiformia</taxon>
        <taxon>Chrysomeloidea</taxon>
        <taxon>Chrysomelidae</taxon>
        <taxon>Galerucinae</taxon>
        <taxon>Diabroticina</taxon>
        <taxon>Diabroticites</taxon>
        <taxon>Diabrotica</taxon>
    </lineage>
</organism>
<feature type="transmembrane region" description="Helical" evidence="15">
    <location>
        <begin position="544"/>
        <end position="563"/>
    </location>
</feature>
<feature type="transmembrane region" description="Helical" evidence="15">
    <location>
        <begin position="814"/>
        <end position="836"/>
    </location>
</feature>
<comment type="subcellular location">
    <subcellularLocation>
        <location evidence="1">Membrane</location>
        <topology evidence="1">Multi-pass membrane protein</topology>
    </subcellularLocation>
    <subcellularLocation>
        <location evidence="14">Postsynaptic cell membrane</location>
    </subcellularLocation>
</comment>
<reference evidence="19" key="1">
    <citation type="submission" date="2025-05" db="UniProtKB">
        <authorList>
            <consortium name="EnsemblMetazoa"/>
        </authorList>
    </citation>
    <scope>IDENTIFICATION</scope>
</reference>
<keyword evidence="5 15" id="KW-1133">Transmembrane helix</keyword>
<evidence type="ECO:0000256" key="2">
    <source>
        <dbReference type="ARBA" id="ARBA00008685"/>
    </source>
</evidence>
<accession>A0ABM5I948</accession>
<evidence type="ECO:0000256" key="8">
    <source>
        <dbReference type="ARBA" id="ARBA00023136"/>
    </source>
</evidence>
<dbReference type="Gene3D" id="1.10.287.70">
    <property type="match status" value="1"/>
</dbReference>
<dbReference type="Pfam" id="PF10613">
    <property type="entry name" value="Lig_chan-Glu_bd"/>
    <property type="match status" value="1"/>
</dbReference>
<keyword evidence="16" id="KW-0732">Signal</keyword>
<evidence type="ECO:0000256" key="3">
    <source>
        <dbReference type="ARBA" id="ARBA00022448"/>
    </source>
</evidence>
<dbReference type="Pfam" id="PF01094">
    <property type="entry name" value="ANF_receptor"/>
    <property type="match status" value="1"/>
</dbReference>
<evidence type="ECO:0000313" key="19">
    <source>
        <dbReference type="EnsemblMetazoa" id="XP_028127762.2"/>
    </source>
</evidence>
<dbReference type="SUPFAM" id="SSF53850">
    <property type="entry name" value="Periplasmic binding protein-like II"/>
    <property type="match status" value="1"/>
</dbReference>
<evidence type="ECO:0000256" key="13">
    <source>
        <dbReference type="ARBA" id="ARBA00023303"/>
    </source>
</evidence>
<evidence type="ECO:0000256" key="14">
    <source>
        <dbReference type="ARBA" id="ARBA00034100"/>
    </source>
</evidence>
<evidence type="ECO:0000256" key="16">
    <source>
        <dbReference type="SAM" id="SignalP"/>
    </source>
</evidence>
<dbReference type="CDD" id="cd13714">
    <property type="entry name" value="PBP2_iGluR_Kainate"/>
    <property type="match status" value="1"/>
</dbReference>
<name>A0ABM5I948_DIAVI</name>
<dbReference type="Gene3D" id="3.40.190.10">
    <property type="entry name" value="Periplasmic binding protein-like II"/>
    <property type="match status" value="2"/>
</dbReference>
<feature type="signal peptide" evidence="16">
    <location>
        <begin position="1"/>
        <end position="26"/>
    </location>
</feature>
<feature type="domain" description="Ionotropic glutamate receptor L-glutamate and glycine-binding" evidence="18">
    <location>
        <begin position="421"/>
        <end position="488"/>
    </location>
</feature>
<evidence type="ECO:0000256" key="10">
    <source>
        <dbReference type="ARBA" id="ARBA00023180"/>
    </source>
</evidence>
<evidence type="ECO:0000256" key="6">
    <source>
        <dbReference type="ARBA" id="ARBA00023018"/>
    </source>
</evidence>
<keyword evidence="13" id="KW-0407">Ion channel</keyword>
<evidence type="ECO:0000259" key="18">
    <source>
        <dbReference type="SMART" id="SM00918"/>
    </source>
</evidence>
<dbReference type="PANTHER" id="PTHR18966">
    <property type="entry name" value="IONOTROPIC GLUTAMATE RECEPTOR"/>
    <property type="match status" value="1"/>
</dbReference>
<evidence type="ECO:0000256" key="7">
    <source>
        <dbReference type="ARBA" id="ARBA00023065"/>
    </source>
</evidence>